<dbReference type="Proteomes" id="UP000001075">
    <property type="component" value="Unassembled WGS sequence"/>
</dbReference>
<evidence type="ECO:0000313" key="2">
    <source>
        <dbReference type="Proteomes" id="UP000001075"/>
    </source>
</evidence>
<proteinExistence type="predicted"/>
<protein>
    <submittedName>
        <fullName evidence="1">Uncharacterized protein</fullName>
    </submittedName>
</protein>
<evidence type="ECO:0000313" key="1">
    <source>
        <dbReference type="EMBL" id="EGW00552.1"/>
    </source>
</evidence>
<reference evidence="2" key="1">
    <citation type="journal article" date="2011" name="Nat. Biotechnol.">
        <title>The genomic sequence of the Chinese hamster ovary (CHO)-K1 cell line.</title>
        <authorList>
            <person name="Xu X."/>
            <person name="Nagarajan H."/>
            <person name="Lewis N.E."/>
            <person name="Pan S."/>
            <person name="Cai Z."/>
            <person name="Liu X."/>
            <person name="Chen W."/>
            <person name="Xie M."/>
            <person name="Wang W."/>
            <person name="Hammond S."/>
            <person name="Andersen M.R."/>
            <person name="Neff N."/>
            <person name="Passarelli B."/>
            <person name="Koh W."/>
            <person name="Fan H.C."/>
            <person name="Wang J."/>
            <person name="Gui Y."/>
            <person name="Lee K.H."/>
            <person name="Betenbaugh M.J."/>
            <person name="Quake S.R."/>
            <person name="Famili I."/>
            <person name="Palsson B.O."/>
            <person name="Wang J."/>
        </authorList>
    </citation>
    <scope>NUCLEOTIDE SEQUENCE [LARGE SCALE GENOMIC DNA]</scope>
    <source>
        <strain evidence="2">CHO K1 cell line</strain>
    </source>
</reference>
<sequence length="104" mass="11244">MLPALFRRGSGVPSLAQVLSCHSLLLKVGALMRVVAAARPYQALTLCWGKHSIPSPLLLQQCLVDAVSTRPPCPISQLKSPWLKAQLLMTLAWVTRAKPLTSSS</sequence>
<gene>
    <name evidence="1" type="ORF">I79_008793</name>
</gene>
<dbReference type="AlphaFoldDB" id="G3HE24"/>
<organism evidence="1 2">
    <name type="scientific">Cricetulus griseus</name>
    <name type="common">Chinese hamster</name>
    <name type="synonym">Cricetulus barabensis griseus</name>
    <dbReference type="NCBI Taxonomy" id="10029"/>
    <lineage>
        <taxon>Eukaryota</taxon>
        <taxon>Metazoa</taxon>
        <taxon>Chordata</taxon>
        <taxon>Craniata</taxon>
        <taxon>Vertebrata</taxon>
        <taxon>Euteleostomi</taxon>
        <taxon>Mammalia</taxon>
        <taxon>Eutheria</taxon>
        <taxon>Euarchontoglires</taxon>
        <taxon>Glires</taxon>
        <taxon>Rodentia</taxon>
        <taxon>Myomorpha</taxon>
        <taxon>Muroidea</taxon>
        <taxon>Cricetidae</taxon>
        <taxon>Cricetinae</taxon>
        <taxon>Cricetulus</taxon>
    </lineage>
</organism>
<name>G3HE24_CRIGR</name>
<accession>G3HE24</accession>
<dbReference type="EMBL" id="JH000307">
    <property type="protein sequence ID" value="EGW00552.1"/>
    <property type="molecule type" value="Genomic_DNA"/>
</dbReference>
<dbReference type="InParanoid" id="G3HE24"/>